<reference evidence="2 3" key="1">
    <citation type="submission" date="2024-04" db="EMBL/GenBank/DDBJ databases">
        <title>Tritrichomonas musculus Genome.</title>
        <authorList>
            <person name="Alves-Ferreira E."/>
            <person name="Grigg M."/>
            <person name="Lorenzi H."/>
            <person name="Galac M."/>
        </authorList>
    </citation>
    <scope>NUCLEOTIDE SEQUENCE [LARGE SCALE GENOMIC DNA]</scope>
    <source>
        <strain evidence="2 3">EAF2021</strain>
    </source>
</reference>
<name>A0ABR2K2L0_9EUKA</name>
<organism evidence="2 3">
    <name type="scientific">Tritrichomonas musculus</name>
    <dbReference type="NCBI Taxonomy" id="1915356"/>
    <lineage>
        <taxon>Eukaryota</taxon>
        <taxon>Metamonada</taxon>
        <taxon>Parabasalia</taxon>
        <taxon>Tritrichomonadida</taxon>
        <taxon>Tritrichomonadidae</taxon>
        <taxon>Tritrichomonas</taxon>
    </lineage>
</organism>
<accession>A0ABR2K2L0</accession>
<feature type="region of interest" description="Disordered" evidence="1">
    <location>
        <begin position="1"/>
        <end position="34"/>
    </location>
</feature>
<gene>
    <name evidence="2" type="ORF">M9Y10_043438</name>
</gene>
<comment type="caution">
    <text evidence="2">The sequence shown here is derived from an EMBL/GenBank/DDBJ whole genome shotgun (WGS) entry which is preliminary data.</text>
</comment>
<proteinExistence type="predicted"/>
<feature type="compositionally biased region" description="Polar residues" evidence="1">
    <location>
        <begin position="19"/>
        <end position="34"/>
    </location>
</feature>
<dbReference type="EMBL" id="JAPFFF010000008">
    <property type="protein sequence ID" value="KAK8884330.1"/>
    <property type="molecule type" value="Genomic_DNA"/>
</dbReference>
<protein>
    <submittedName>
        <fullName evidence="2">Uncharacterized protein</fullName>
    </submittedName>
</protein>
<evidence type="ECO:0000313" key="3">
    <source>
        <dbReference type="Proteomes" id="UP001470230"/>
    </source>
</evidence>
<evidence type="ECO:0000313" key="2">
    <source>
        <dbReference type="EMBL" id="KAK8884330.1"/>
    </source>
</evidence>
<keyword evidence="3" id="KW-1185">Reference proteome</keyword>
<dbReference type="Proteomes" id="UP001470230">
    <property type="component" value="Unassembled WGS sequence"/>
</dbReference>
<sequence length="140" mass="16362">MSKDKNSTVTAIVDENPHIESNSRNQSNPTINNAPSEMKEYISGTIELYGTLMLFLNNSDSNEYYFQDLINIICQQRHAENCEQFEEFLQLIVNVSTNIHREESFSEKNFKFLNILKFKSNRPFQIKKYSIYFKVSIGTD</sequence>
<evidence type="ECO:0000256" key="1">
    <source>
        <dbReference type="SAM" id="MobiDB-lite"/>
    </source>
</evidence>